<accession>A0A1S1V8Q8</accession>
<feature type="domain" description="Glycosyltransferase 2-like" evidence="1">
    <location>
        <begin position="7"/>
        <end position="158"/>
    </location>
</feature>
<sequence length="224" mass="24827">MDSRVDVIIPAYNERDRIESTVNAVKNLEYVERIIVVDDASGDGTADIAEKLDVTLVRMKQNGGKGKAIREGLKLSESEAVALLDGDLGSSAGELSKLIAPVIEGDADFTIAKFGKAKKKGGFGLVKQLAKRGVYFYTKQEIDTTLSGQRVYRREVIDSISYIPDRFGIEVAMTVEALRQGYKLVEVEVDMTHAETGRDISGFVHRGRQFWDILKTLIVIPFKR</sequence>
<protein>
    <submittedName>
        <fullName evidence="2">Poly-beta-1,6-N-acetyl-D-glucosamine synthase</fullName>
        <ecNumber evidence="2">2.4.1.-</ecNumber>
    </submittedName>
</protein>
<dbReference type="CDD" id="cd04179">
    <property type="entry name" value="DPM_DPG-synthase_like"/>
    <property type="match status" value="1"/>
</dbReference>
<dbReference type="SUPFAM" id="SSF53448">
    <property type="entry name" value="Nucleotide-diphospho-sugar transferases"/>
    <property type="match status" value="1"/>
</dbReference>
<evidence type="ECO:0000259" key="1">
    <source>
        <dbReference type="Pfam" id="PF00535"/>
    </source>
</evidence>
<dbReference type="RefSeq" id="WP_071061849.1">
    <property type="nucleotide sequence ID" value="NZ_MKIE01000002.1"/>
</dbReference>
<dbReference type="GO" id="GO:0016757">
    <property type="term" value="F:glycosyltransferase activity"/>
    <property type="evidence" value="ECO:0007669"/>
    <property type="project" value="UniProtKB-KW"/>
</dbReference>
<evidence type="ECO:0000313" key="2">
    <source>
        <dbReference type="EMBL" id="OHW62978.1"/>
    </source>
</evidence>
<dbReference type="STRING" id="39480.EUAN_07620"/>
<evidence type="ECO:0000313" key="3">
    <source>
        <dbReference type="Proteomes" id="UP000180254"/>
    </source>
</evidence>
<dbReference type="AlphaFoldDB" id="A0A1S1V8Q8"/>
<keyword evidence="2" id="KW-0808">Transferase</keyword>
<gene>
    <name evidence="2" type="primary">icaA_2</name>
    <name evidence="2" type="ORF">EUAN_07620</name>
</gene>
<dbReference type="Pfam" id="PF00535">
    <property type="entry name" value="Glycos_transf_2"/>
    <property type="match status" value="1"/>
</dbReference>
<dbReference type="Proteomes" id="UP000180254">
    <property type="component" value="Unassembled WGS sequence"/>
</dbReference>
<organism evidence="2 3">
    <name type="scientific">Andreesenia angusta</name>
    <dbReference type="NCBI Taxonomy" id="39480"/>
    <lineage>
        <taxon>Bacteria</taxon>
        <taxon>Bacillati</taxon>
        <taxon>Bacillota</taxon>
        <taxon>Tissierellia</taxon>
        <taxon>Tissierellales</taxon>
        <taxon>Gottschalkiaceae</taxon>
        <taxon>Andreesenia</taxon>
    </lineage>
</organism>
<reference evidence="2 3" key="1">
    <citation type="submission" date="2016-09" db="EMBL/GenBank/DDBJ databases">
        <title>Genome sequence of Eubacterium angustum.</title>
        <authorList>
            <person name="Poehlein A."/>
            <person name="Daniel R."/>
        </authorList>
    </citation>
    <scope>NUCLEOTIDE SEQUENCE [LARGE SCALE GENOMIC DNA]</scope>
    <source>
        <strain evidence="2 3">DSM 1989</strain>
    </source>
</reference>
<dbReference type="PANTHER" id="PTHR48090:SF7">
    <property type="entry name" value="RFBJ PROTEIN"/>
    <property type="match status" value="1"/>
</dbReference>
<dbReference type="EMBL" id="MKIE01000002">
    <property type="protein sequence ID" value="OHW62978.1"/>
    <property type="molecule type" value="Genomic_DNA"/>
</dbReference>
<dbReference type="EC" id="2.4.1.-" evidence="2"/>
<dbReference type="InterPro" id="IPR050256">
    <property type="entry name" value="Glycosyltransferase_2"/>
</dbReference>
<dbReference type="OrthoDB" id="9810303at2"/>
<keyword evidence="3" id="KW-1185">Reference proteome</keyword>
<name>A0A1S1V8Q8_9FIRM</name>
<keyword evidence="2" id="KW-0328">Glycosyltransferase</keyword>
<dbReference type="InterPro" id="IPR001173">
    <property type="entry name" value="Glyco_trans_2-like"/>
</dbReference>
<proteinExistence type="predicted"/>
<dbReference type="InterPro" id="IPR029044">
    <property type="entry name" value="Nucleotide-diphossugar_trans"/>
</dbReference>
<dbReference type="Gene3D" id="3.90.550.10">
    <property type="entry name" value="Spore Coat Polysaccharide Biosynthesis Protein SpsA, Chain A"/>
    <property type="match status" value="1"/>
</dbReference>
<comment type="caution">
    <text evidence="2">The sequence shown here is derived from an EMBL/GenBank/DDBJ whole genome shotgun (WGS) entry which is preliminary data.</text>
</comment>
<dbReference type="PANTHER" id="PTHR48090">
    <property type="entry name" value="UNDECAPRENYL-PHOSPHATE 4-DEOXY-4-FORMAMIDO-L-ARABINOSE TRANSFERASE-RELATED"/>
    <property type="match status" value="1"/>
</dbReference>